<dbReference type="PANTHER" id="PTHR10696:SF54">
    <property type="entry name" value="FAMILY OXIDOREDUCTASE, PUTATIVE (AFU_ORTHOLOGUE AFUA_4G13850)-RELATED"/>
    <property type="match status" value="1"/>
</dbReference>
<accession>A0A5M8PUB3</accession>
<dbReference type="InterPro" id="IPR003819">
    <property type="entry name" value="TauD/TfdA-like"/>
</dbReference>
<dbReference type="PANTHER" id="PTHR10696">
    <property type="entry name" value="GAMMA-BUTYROBETAINE HYDROXYLASE-RELATED"/>
    <property type="match status" value="1"/>
</dbReference>
<reference evidence="3 4" key="1">
    <citation type="submission" date="2019-09" db="EMBL/GenBank/DDBJ databases">
        <title>The hologenome of the rock-dwelling lichen Lasallia pustulata.</title>
        <authorList>
            <person name="Greshake Tzovaras B."/>
            <person name="Segers F."/>
            <person name="Bicker A."/>
            <person name="Dal Grande F."/>
            <person name="Otte J."/>
            <person name="Hankeln T."/>
            <person name="Schmitt I."/>
            <person name="Ebersberger I."/>
        </authorList>
    </citation>
    <scope>NUCLEOTIDE SEQUENCE [LARGE SCALE GENOMIC DNA]</scope>
    <source>
        <strain evidence="3">A1-1</strain>
    </source>
</reference>
<evidence type="ECO:0000313" key="3">
    <source>
        <dbReference type="EMBL" id="KAA6413006.1"/>
    </source>
</evidence>
<proteinExistence type="predicted"/>
<dbReference type="Pfam" id="PF02668">
    <property type="entry name" value="TauD"/>
    <property type="match status" value="1"/>
</dbReference>
<evidence type="ECO:0000256" key="1">
    <source>
        <dbReference type="ARBA" id="ARBA00023002"/>
    </source>
</evidence>
<dbReference type="EMBL" id="VXIT01000004">
    <property type="protein sequence ID" value="KAA6413006.1"/>
    <property type="molecule type" value="Genomic_DNA"/>
</dbReference>
<dbReference type="InterPro" id="IPR042098">
    <property type="entry name" value="TauD-like_sf"/>
</dbReference>
<gene>
    <name evidence="3" type="ORF">FRX48_02749</name>
</gene>
<dbReference type="AlphaFoldDB" id="A0A5M8PUB3"/>
<dbReference type="InterPro" id="IPR050411">
    <property type="entry name" value="AlphaKG_dependent_hydroxylases"/>
</dbReference>
<dbReference type="OrthoDB" id="272271at2759"/>
<comment type="caution">
    <text evidence="3">The sequence shown here is derived from an EMBL/GenBank/DDBJ whole genome shotgun (WGS) entry which is preliminary data.</text>
</comment>
<dbReference type="GO" id="GO:0016491">
    <property type="term" value="F:oxidoreductase activity"/>
    <property type="evidence" value="ECO:0007669"/>
    <property type="project" value="UniProtKB-KW"/>
</dbReference>
<sequence>MAQVLAIQSELSFDPHKQFTGLRSRYFAATPNVQILRHVKNDAPEDHGVLADTEIRRPSIRFQPSWEDYSARSKRVTRQRSNFPGEALPEGFPPLITGPRTWSGRDIATPDKFTFQLSSADLAEIESALAQFKDLPGTNGPDQVSRDLFPLPILGRTLGRISEDLHKGCGVAILRGLNPKVYTPWENVILFTGLASYLGEQRGCQDEHGNMLTHLVDMGFKFGHNSKRSPAFDAGALPFHNDVCDLLAMYVQDCASSGGESLLASSAAVYNEIAATRPDVIKTLAEPVWVYDKDKAPAVWPGRAILFPESEQGPFFCFSRAKITGSETHPLSPSLPAMTEAQAEALDMVHFIAEKHAIVVKSEPGDILLCNNLALLHGRKAFSDAASDNRRRHIIRLWLRNKERAWHTPKGLERDWSVVYGNSERRTRMRWMFRPEDVEKERVIGHKITCS</sequence>
<organism evidence="3 4">
    <name type="scientific">Lasallia pustulata</name>
    <dbReference type="NCBI Taxonomy" id="136370"/>
    <lineage>
        <taxon>Eukaryota</taxon>
        <taxon>Fungi</taxon>
        <taxon>Dikarya</taxon>
        <taxon>Ascomycota</taxon>
        <taxon>Pezizomycotina</taxon>
        <taxon>Lecanoromycetes</taxon>
        <taxon>OSLEUM clade</taxon>
        <taxon>Umbilicariomycetidae</taxon>
        <taxon>Umbilicariales</taxon>
        <taxon>Umbilicariaceae</taxon>
        <taxon>Lasallia</taxon>
    </lineage>
</organism>
<dbReference type="SUPFAM" id="SSF51197">
    <property type="entry name" value="Clavaminate synthase-like"/>
    <property type="match status" value="1"/>
</dbReference>
<evidence type="ECO:0000313" key="4">
    <source>
        <dbReference type="Proteomes" id="UP000324767"/>
    </source>
</evidence>
<protein>
    <recommendedName>
        <fullName evidence="2">TauD/TfdA-like domain-containing protein</fullName>
    </recommendedName>
</protein>
<feature type="domain" description="TauD/TfdA-like" evidence="2">
    <location>
        <begin position="149"/>
        <end position="398"/>
    </location>
</feature>
<dbReference type="Gene3D" id="3.60.130.10">
    <property type="entry name" value="Clavaminate synthase-like"/>
    <property type="match status" value="1"/>
</dbReference>
<evidence type="ECO:0000259" key="2">
    <source>
        <dbReference type="Pfam" id="PF02668"/>
    </source>
</evidence>
<keyword evidence="1" id="KW-0560">Oxidoreductase</keyword>
<dbReference type="Proteomes" id="UP000324767">
    <property type="component" value="Unassembled WGS sequence"/>
</dbReference>
<name>A0A5M8PUB3_9LECA</name>